<evidence type="ECO:0000256" key="5">
    <source>
        <dbReference type="RuleBase" id="RU362057"/>
    </source>
</evidence>
<reference evidence="7" key="1">
    <citation type="journal article" date="2020" name="Nat. Commun.">
        <title>Genome sequence of the cluster root forming white lupin.</title>
        <authorList>
            <person name="Hufnagel B."/>
            <person name="Marques A."/>
            <person name="Soriano A."/>
            <person name="Marques L."/>
            <person name="Divol F."/>
            <person name="Doumas P."/>
            <person name="Sallet E."/>
            <person name="Mancinotti D."/>
            <person name="Carrere S."/>
            <person name="Marande W."/>
            <person name="Arribat S."/>
            <person name="Keller J."/>
            <person name="Huneau C."/>
            <person name="Blein T."/>
            <person name="Aime D."/>
            <person name="Laguerre M."/>
            <person name="Taylor J."/>
            <person name="Schubert V."/>
            <person name="Nelson M."/>
            <person name="Geu-Flores F."/>
            <person name="Crespi M."/>
            <person name="Gallardo-Guerrero K."/>
            <person name="Delaux P.-M."/>
            <person name="Salse J."/>
            <person name="Berges H."/>
            <person name="Guyot R."/>
            <person name="Gouzy J."/>
            <person name="Peret B."/>
        </authorList>
    </citation>
    <scope>NUCLEOTIDE SEQUENCE [LARGE SCALE GENOMIC DNA]</scope>
    <source>
        <strain evidence="7">cv. Amiga</strain>
    </source>
</reference>
<dbReference type="AlphaFoldDB" id="A0A6A5MSQ4"/>
<dbReference type="Gene3D" id="3.40.50.2000">
    <property type="entry name" value="Glycogen Phosphorylase B"/>
    <property type="match status" value="2"/>
</dbReference>
<dbReference type="FunFam" id="3.40.50.2000:FF:000057">
    <property type="entry name" value="Glycosyltransferase"/>
    <property type="match status" value="1"/>
</dbReference>
<evidence type="ECO:0000256" key="1">
    <source>
        <dbReference type="ARBA" id="ARBA00009995"/>
    </source>
</evidence>
<accession>A0A6A5MSQ4</accession>
<dbReference type="EC" id="2.4.1.-" evidence="5"/>
<dbReference type="Proteomes" id="UP000447434">
    <property type="component" value="Chromosome 16"/>
</dbReference>
<evidence type="ECO:0000256" key="2">
    <source>
        <dbReference type="ARBA" id="ARBA00022676"/>
    </source>
</evidence>
<dbReference type="EMBL" id="WOCE01000016">
    <property type="protein sequence ID" value="KAE9597048.1"/>
    <property type="molecule type" value="Genomic_DNA"/>
</dbReference>
<comment type="similarity">
    <text evidence="1 4">Belongs to the UDP-glycosyltransferase family.</text>
</comment>
<sequence>MGLKRDINAHVIVLPYPSQGHINPLLQFAKRISSKCVKATFATTHYTVNTIKALNIEVEPISDGFDHAGFAQARSVELFLSSFRTNGSRTLSNLIDKFQHTNTPVTCIVYDSFLPWALDVAKKHGIYGASFFTNSAAVCNIFCRIHHGLLDLPLKMEDLPLFVPGLPPLNCQDLPSFIRFPQSYPDYMAMKLSQFSNLNKADWMFVNTFEALEGEVAKGLTELCPAKLIGPMVPSAYLDGRIEGDKGYGASLWKPLGEECMKWLEAKAPKSVVYISFGSMVSLTAEQMEEVALGLKESGMSFLWVLRESEHSNLPHGYMESIKEKGLIVTWCNQLELLANQAIGCFVTHCGWNSTLESLSLGVPVVCLPQWADQLPDAKFLEDIWEVGVRPKEDDKGVVRKQEFVESLKVVMEGKRSQEIRRSASKWMKLASEAVGENGSSDKNINDFVSCLMNADIATPY</sequence>
<gene>
    <name evidence="6" type="ORF">Lalb_Chr16g0382481</name>
</gene>
<dbReference type="InterPro" id="IPR002213">
    <property type="entry name" value="UDP_glucos_trans"/>
</dbReference>
<organism evidence="6 7">
    <name type="scientific">Lupinus albus</name>
    <name type="common">White lupine</name>
    <name type="synonym">Lupinus termis</name>
    <dbReference type="NCBI Taxonomy" id="3870"/>
    <lineage>
        <taxon>Eukaryota</taxon>
        <taxon>Viridiplantae</taxon>
        <taxon>Streptophyta</taxon>
        <taxon>Embryophyta</taxon>
        <taxon>Tracheophyta</taxon>
        <taxon>Spermatophyta</taxon>
        <taxon>Magnoliopsida</taxon>
        <taxon>eudicotyledons</taxon>
        <taxon>Gunneridae</taxon>
        <taxon>Pentapetalae</taxon>
        <taxon>rosids</taxon>
        <taxon>fabids</taxon>
        <taxon>Fabales</taxon>
        <taxon>Fabaceae</taxon>
        <taxon>Papilionoideae</taxon>
        <taxon>50 kb inversion clade</taxon>
        <taxon>genistoids sensu lato</taxon>
        <taxon>core genistoids</taxon>
        <taxon>Genisteae</taxon>
        <taxon>Lupinus</taxon>
    </lineage>
</organism>
<dbReference type="PANTHER" id="PTHR11926">
    <property type="entry name" value="GLUCOSYL/GLUCURONOSYL TRANSFERASES"/>
    <property type="match status" value="1"/>
</dbReference>
<evidence type="ECO:0000256" key="4">
    <source>
        <dbReference type="RuleBase" id="RU003718"/>
    </source>
</evidence>
<dbReference type="GO" id="GO:0080043">
    <property type="term" value="F:quercetin 3-O-glucosyltransferase activity"/>
    <property type="evidence" value="ECO:0007669"/>
    <property type="project" value="TreeGrafter"/>
</dbReference>
<dbReference type="PANTHER" id="PTHR11926:SF727">
    <property type="entry name" value="UDP-GLYCOSYLTRANSFERASE 74B1"/>
    <property type="match status" value="1"/>
</dbReference>
<dbReference type="SUPFAM" id="SSF53756">
    <property type="entry name" value="UDP-Glycosyltransferase/glycogen phosphorylase"/>
    <property type="match status" value="1"/>
</dbReference>
<dbReference type="Pfam" id="PF00201">
    <property type="entry name" value="UDPGT"/>
    <property type="match status" value="1"/>
</dbReference>
<proteinExistence type="inferred from homology"/>
<keyword evidence="3 4" id="KW-0808">Transferase</keyword>
<evidence type="ECO:0000256" key="3">
    <source>
        <dbReference type="ARBA" id="ARBA00022679"/>
    </source>
</evidence>
<dbReference type="GO" id="GO:0032787">
    <property type="term" value="P:monocarboxylic acid metabolic process"/>
    <property type="evidence" value="ECO:0007669"/>
    <property type="project" value="UniProtKB-ARBA"/>
</dbReference>
<keyword evidence="2 4" id="KW-0328">Glycosyltransferase</keyword>
<keyword evidence="7" id="KW-1185">Reference proteome</keyword>
<protein>
    <recommendedName>
        <fullName evidence="5">Glycosyltransferase</fullName>
        <ecNumber evidence="5">2.4.1.-</ecNumber>
    </recommendedName>
</protein>
<evidence type="ECO:0000313" key="6">
    <source>
        <dbReference type="EMBL" id="KAE9597048.1"/>
    </source>
</evidence>
<dbReference type="FunFam" id="3.40.50.2000:FF:000019">
    <property type="entry name" value="Glycosyltransferase"/>
    <property type="match status" value="1"/>
</dbReference>
<dbReference type="CDD" id="cd03784">
    <property type="entry name" value="GT1_Gtf-like"/>
    <property type="match status" value="1"/>
</dbReference>
<dbReference type="OrthoDB" id="5835829at2759"/>
<dbReference type="PROSITE" id="PS00375">
    <property type="entry name" value="UDPGT"/>
    <property type="match status" value="1"/>
</dbReference>
<evidence type="ECO:0000313" key="7">
    <source>
        <dbReference type="Proteomes" id="UP000447434"/>
    </source>
</evidence>
<name>A0A6A5MSQ4_LUPAL</name>
<comment type="caution">
    <text evidence="6">The sequence shown here is derived from an EMBL/GenBank/DDBJ whole genome shotgun (WGS) entry which is preliminary data.</text>
</comment>
<dbReference type="InterPro" id="IPR035595">
    <property type="entry name" value="UDP_glycos_trans_CS"/>
</dbReference>
<dbReference type="GO" id="GO:0080044">
    <property type="term" value="F:quercetin 7-O-glucosyltransferase activity"/>
    <property type="evidence" value="ECO:0007669"/>
    <property type="project" value="TreeGrafter"/>
</dbReference>